<dbReference type="RefSeq" id="WP_188840264.1">
    <property type="nucleotide sequence ID" value="NZ_BMOT01000002.1"/>
</dbReference>
<dbReference type="Pfam" id="PF09523">
    <property type="entry name" value="DUF2390"/>
    <property type="match status" value="1"/>
</dbReference>
<reference evidence="1 2" key="1">
    <citation type="submission" date="2022-01" db="EMBL/GenBank/DDBJ databases">
        <title>Whole genome-based taxonomy of the Shewanellaceae.</title>
        <authorList>
            <person name="Martin-Rodriguez A.J."/>
        </authorList>
    </citation>
    <scope>NUCLEOTIDE SEQUENCE [LARGE SCALE GENOMIC DNA]</scope>
    <source>
        <strain evidence="1 2">JCM 17801</strain>
    </source>
</reference>
<dbReference type="NCBIfam" id="TIGR02444">
    <property type="entry name" value="TIGR02444 family protein"/>
    <property type="match status" value="1"/>
</dbReference>
<protein>
    <submittedName>
        <fullName evidence="1">TIGR02444 family protein</fullName>
    </submittedName>
</protein>
<proteinExistence type="predicted"/>
<name>A0ABT0KZ00_9GAMM</name>
<gene>
    <name evidence="1" type="ORF">L2689_05460</name>
</gene>
<dbReference type="EMBL" id="JAKILK010000002">
    <property type="protein sequence ID" value="MCL1116693.1"/>
    <property type="molecule type" value="Genomic_DNA"/>
</dbReference>
<comment type="caution">
    <text evidence="1">The sequence shown here is derived from an EMBL/GenBank/DDBJ whole genome shotgun (WGS) entry which is preliminary data.</text>
</comment>
<organism evidence="1 2">
    <name type="scientific">Shewanella aestuarii</name>
    <dbReference type="NCBI Taxonomy" id="1028752"/>
    <lineage>
        <taxon>Bacteria</taxon>
        <taxon>Pseudomonadati</taxon>
        <taxon>Pseudomonadota</taxon>
        <taxon>Gammaproteobacteria</taxon>
        <taxon>Alteromonadales</taxon>
        <taxon>Shewanellaceae</taxon>
        <taxon>Shewanella</taxon>
    </lineage>
</organism>
<accession>A0ABT0KZ00</accession>
<sequence>MGAASLSNTTFSMQIWQQCEQQYNFNPKAYIALQDDYQVNVNLLLLAQGLDQQGYLLNLLQWQQLTEVIEQWETNVLTPYRQLRRIAKAHLAATEYQKMLDVELIMERKSQKMLLQQVNLIQGEPLHENSVANNTQHYLSLFGLDSTHLPQTISKS</sequence>
<keyword evidence="2" id="KW-1185">Reference proteome</keyword>
<evidence type="ECO:0000313" key="1">
    <source>
        <dbReference type="EMBL" id="MCL1116693.1"/>
    </source>
</evidence>
<dbReference type="Proteomes" id="UP001203212">
    <property type="component" value="Unassembled WGS sequence"/>
</dbReference>
<evidence type="ECO:0000313" key="2">
    <source>
        <dbReference type="Proteomes" id="UP001203212"/>
    </source>
</evidence>
<dbReference type="InterPro" id="IPR012659">
    <property type="entry name" value="CHP02444"/>
</dbReference>